<dbReference type="PANTHER" id="PTHR30388:SF4">
    <property type="entry name" value="MOLYBDENUM COFACTOR INSERTION CHAPERONE PAOD"/>
    <property type="match status" value="1"/>
</dbReference>
<dbReference type="Proteomes" id="UP000468901">
    <property type="component" value="Unassembled WGS sequence"/>
</dbReference>
<evidence type="ECO:0000313" key="3">
    <source>
        <dbReference type="Proteomes" id="UP000468901"/>
    </source>
</evidence>
<protein>
    <submittedName>
        <fullName evidence="2">XdhC family protein</fullName>
    </submittedName>
</protein>
<keyword evidence="3" id="KW-1185">Reference proteome</keyword>
<dbReference type="AlphaFoldDB" id="A0A6N6VH50"/>
<dbReference type="PANTHER" id="PTHR30388">
    <property type="entry name" value="ALDEHYDE OXIDOREDUCTASE MOLYBDENUM COFACTOR ASSEMBLY PROTEIN"/>
    <property type="match status" value="1"/>
</dbReference>
<dbReference type="Pfam" id="PF02625">
    <property type="entry name" value="XdhC_CoxI"/>
    <property type="match status" value="1"/>
</dbReference>
<evidence type="ECO:0000259" key="1">
    <source>
        <dbReference type="Pfam" id="PF02625"/>
    </source>
</evidence>
<dbReference type="EMBL" id="WESC01000007">
    <property type="protein sequence ID" value="KAB7740081.1"/>
    <property type="molecule type" value="Genomic_DNA"/>
</dbReference>
<comment type="caution">
    <text evidence="2">The sequence shown here is derived from an EMBL/GenBank/DDBJ whole genome shotgun (WGS) entry which is preliminary data.</text>
</comment>
<gene>
    <name evidence="2" type="ORF">F2P47_08690</name>
</gene>
<feature type="domain" description="XdhC- CoxI" evidence="1">
    <location>
        <begin position="17"/>
        <end position="84"/>
    </location>
</feature>
<dbReference type="InterPro" id="IPR052698">
    <property type="entry name" value="MoCofactor_Util/Proc"/>
</dbReference>
<dbReference type="InterPro" id="IPR003777">
    <property type="entry name" value="XdhC_CoxI"/>
</dbReference>
<organism evidence="2 3">
    <name type="scientific">Parvibaculum sedimenti</name>
    <dbReference type="NCBI Taxonomy" id="2608632"/>
    <lineage>
        <taxon>Bacteria</taxon>
        <taxon>Pseudomonadati</taxon>
        <taxon>Pseudomonadota</taxon>
        <taxon>Alphaproteobacteria</taxon>
        <taxon>Hyphomicrobiales</taxon>
        <taxon>Parvibaculaceae</taxon>
        <taxon>Parvibaculum</taxon>
    </lineage>
</organism>
<accession>A0A6N6VH50</accession>
<name>A0A6N6VH50_9HYPH</name>
<dbReference type="RefSeq" id="WP_152215967.1">
    <property type="nucleotide sequence ID" value="NZ_JBAQYD010000251.1"/>
</dbReference>
<evidence type="ECO:0000313" key="2">
    <source>
        <dbReference type="EMBL" id="KAB7740081.1"/>
    </source>
</evidence>
<sequence>MTETLDHEKVLEQAARWKADGHGVALATVIETWGSAPRPVGSQLAIRDDASFIGSVSGGCIEGDVVTRALDTLETGKPEVLEYGVSDAKAWEVGLACGGRIRVFIEPVTA</sequence>
<reference evidence="2 3" key="1">
    <citation type="submission" date="2019-09" db="EMBL/GenBank/DDBJ databases">
        <title>Parvibaculum sedimenti sp. nov., isolated from sediment.</title>
        <authorList>
            <person name="Wang Y."/>
        </authorList>
    </citation>
    <scope>NUCLEOTIDE SEQUENCE [LARGE SCALE GENOMIC DNA]</scope>
    <source>
        <strain evidence="2 3">HXT-9</strain>
    </source>
</reference>
<proteinExistence type="predicted"/>